<sequence>MANPSRTARDKLVAPGSSFPRVPRGLGFWISNWTLSKCTLGHAWIMSTPPASPPAIQEHDVPTIPSLEPKRRWLEPIDDTIMYGEPIHIQTGGASYDWDWYPGLIRSWVRQKRVPSPYFGASSSLAPPLPLLPCTMEQAFTSFMATMDREIRNMRDAAGEISGLLEREKQENERIELLKAELAVTDHYHNELVDTFHQLRAQVDTLEATNDVSIGRTVQLEVQLEGALEAADALDSETEDEPAEEEEDAETMAGRGRDSRGNISMSAAELTALINNSVAEAVGPSGVEDRHMKVGLQVGPGVEYP</sequence>
<reference evidence="1 2" key="2">
    <citation type="journal article" date="2022" name="Mol. Ecol. Resour.">
        <title>The genomes of chicory, endive, great burdock and yacon provide insights into Asteraceae paleo-polyploidization history and plant inulin production.</title>
        <authorList>
            <person name="Fan W."/>
            <person name="Wang S."/>
            <person name="Wang H."/>
            <person name="Wang A."/>
            <person name="Jiang F."/>
            <person name="Liu H."/>
            <person name="Zhao H."/>
            <person name="Xu D."/>
            <person name="Zhang Y."/>
        </authorList>
    </citation>
    <scope>NUCLEOTIDE SEQUENCE [LARGE SCALE GENOMIC DNA]</scope>
    <source>
        <strain evidence="2">cv. Yunnan</strain>
        <tissue evidence="1">Leaves</tissue>
    </source>
</reference>
<organism evidence="1 2">
    <name type="scientific">Smallanthus sonchifolius</name>
    <dbReference type="NCBI Taxonomy" id="185202"/>
    <lineage>
        <taxon>Eukaryota</taxon>
        <taxon>Viridiplantae</taxon>
        <taxon>Streptophyta</taxon>
        <taxon>Embryophyta</taxon>
        <taxon>Tracheophyta</taxon>
        <taxon>Spermatophyta</taxon>
        <taxon>Magnoliopsida</taxon>
        <taxon>eudicotyledons</taxon>
        <taxon>Gunneridae</taxon>
        <taxon>Pentapetalae</taxon>
        <taxon>asterids</taxon>
        <taxon>campanulids</taxon>
        <taxon>Asterales</taxon>
        <taxon>Asteraceae</taxon>
        <taxon>Asteroideae</taxon>
        <taxon>Heliantheae alliance</taxon>
        <taxon>Millerieae</taxon>
        <taxon>Smallanthus</taxon>
    </lineage>
</organism>
<proteinExistence type="predicted"/>
<evidence type="ECO:0000313" key="1">
    <source>
        <dbReference type="EMBL" id="KAI3810674.1"/>
    </source>
</evidence>
<gene>
    <name evidence="1" type="ORF">L1987_20296</name>
</gene>
<dbReference type="Proteomes" id="UP001056120">
    <property type="component" value="Linkage Group LG07"/>
</dbReference>
<reference evidence="2" key="1">
    <citation type="journal article" date="2022" name="Mol. Ecol. Resour.">
        <title>The genomes of chicory, endive, great burdock and yacon provide insights into Asteraceae palaeo-polyploidization history and plant inulin production.</title>
        <authorList>
            <person name="Fan W."/>
            <person name="Wang S."/>
            <person name="Wang H."/>
            <person name="Wang A."/>
            <person name="Jiang F."/>
            <person name="Liu H."/>
            <person name="Zhao H."/>
            <person name="Xu D."/>
            <person name="Zhang Y."/>
        </authorList>
    </citation>
    <scope>NUCLEOTIDE SEQUENCE [LARGE SCALE GENOMIC DNA]</scope>
    <source>
        <strain evidence="2">cv. Yunnan</strain>
    </source>
</reference>
<name>A0ACB9IRN5_9ASTR</name>
<keyword evidence="2" id="KW-1185">Reference proteome</keyword>
<accession>A0ACB9IRN5</accession>
<protein>
    <submittedName>
        <fullName evidence="1">Uncharacterized protein</fullName>
    </submittedName>
</protein>
<evidence type="ECO:0000313" key="2">
    <source>
        <dbReference type="Proteomes" id="UP001056120"/>
    </source>
</evidence>
<comment type="caution">
    <text evidence="1">The sequence shown here is derived from an EMBL/GenBank/DDBJ whole genome shotgun (WGS) entry which is preliminary data.</text>
</comment>
<dbReference type="EMBL" id="CM042024">
    <property type="protein sequence ID" value="KAI3810674.1"/>
    <property type="molecule type" value="Genomic_DNA"/>
</dbReference>